<protein>
    <submittedName>
        <fullName evidence="1">Uncharacterized protein</fullName>
    </submittedName>
</protein>
<keyword evidence="2" id="KW-1185">Reference proteome</keyword>
<name>H5XLS6_9PSEU</name>
<gene>
    <name evidence="1" type="ORF">SaccyDRAFT_2082</name>
</gene>
<evidence type="ECO:0000313" key="1">
    <source>
        <dbReference type="EMBL" id="EHR60974.1"/>
    </source>
</evidence>
<organism evidence="1 2">
    <name type="scientific">Saccharomonospora cyanea NA-134</name>
    <dbReference type="NCBI Taxonomy" id="882082"/>
    <lineage>
        <taxon>Bacteria</taxon>
        <taxon>Bacillati</taxon>
        <taxon>Actinomycetota</taxon>
        <taxon>Actinomycetes</taxon>
        <taxon>Pseudonocardiales</taxon>
        <taxon>Pseudonocardiaceae</taxon>
        <taxon>Saccharomonospora</taxon>
    </lineage>
</organism>
<proteinExistence type="predicted"/>
<dbReference type="AlphaFoldDB" id="H5XLS6"/>
<dbReference type="HOGENOM" id="CLU_2248161_0_0_11"/>
<accession>H5XLS6</accession>
<sequence length="104" mass="11182">MSMAPQIPQTGTDQAHVVGEPDHRIMLADGMAAQILASYPVRPDADLYSLATAIEFHCSQCREHCEATLVAVRNHWLLCPGCYAALDAVRAPPAPEVPDTRSAA</sequence>
<dbReference type="eggNOG" id="ENOG5030HHR">
    <property type="taxonomic scope" value="Bacteria"/>
</dbReference>
<reference evidence="1 2" key="1">
    <citation type="submission" date="2011-11" db="EMBL/GenBank/DDBJ databases">
        <title>The Noncontiguous Finished sequence of Saccharomonospora cyanea NA-134.</title>
        <authorList>
            <consortium name="US DOE Joint Genome Institute"/>
            <person name="Lucas S."/>
            <person name="Han J."/>
            <person name="Lapidus A."/>
            <person name="Cheng J.-F."/>
            <person name="Goodwin L."/>
            <person name="Pitluck S."/>
            <person name="Peters L."/>
            <person name="Ovchinnikova G."/>
            <person name="Lu M."/>
            <person name="Detter J.C."/>
            <person name="Han C."/>
            <person name="Tapia R."/>
            <person name="Land M."/>
            <person name="Hauser L."/>
            <person name="Kyrpides N."/>
            <person name="Ivanova N."/>
            <person name="Pagani I."/>
            <person name="Brambilla E.-M."/>
            <person name="Klenk H.-P."/>
            <person name="Woyke T."/>
        </authorList>
    </citation>
    <scope>NUCLEOTIDE SEQUENCE [LARGE SCALE GENOMIC DNA]</scope>
    <source>
        <strain evidence="1 2">NA-134</strain>
    </source>
</reference>
<evidence type="ECO:0000313" key="2">
    <source>
        <dbReference type="Proteomes" id="UP000002791"/>
    </source>
</evidence>
<dbReference type="OrthoDB" id="3556430at2"/>
<dbReference type="RefSeq" id="WP_005455904.1">
    <property type="nucleotide sequence ID" value="NZ_CM001440.1"/>
</dbReference>
<dbReference type="STRING" id="882082.SaccyDRAFT_2082"/>
<dbReference type="Proteomes" id="UP000002791">
    <property type="component" value="Chromosome"/>
</dbReference>
<dbReference type="EMBL" id="CM001440">
    <property type="protein sequence ID" value="EHR60974.1"/>
    <property type="molecule type" value="Genomic_DNA"/>
</dbReference>